<evidence type="ECO:0008006" key="4">
    <source>
        <dbReference type="Google" id="ProtNLM"/>
    </source>
</evidence>
<dbReference type="HOGENOM" id="CLU_051470_1_0_11"/>
<keyword evidence="3" id="KW-1185">Reference proteome</keyword>
<dbReference type="InterPro" id="IPR003615">
    <property type="entry name" value="HNH_nuc"/>
</dbReference>
<feature type="compositionally biased region" description="Basic and acidic residues" evidence="1">
    <location>
        <begin position="339"/>
        <end position="364"/>
    </location>
</feature>
<dbReference type="EMBL" id="ATBY01000002">
    <property type="protein sequence ID" value="EPD70808.1"/>
    <property type="molecule type" value="Genomic_DNA"/>
</dbReference>
<accession>S2Z254</accession>
<dbReference type="CDD" id="cd00085">
    <property type="entry name" value="HNHc"/>
    <property type="match status" value="1"/>
</dbReference>
<dbReference type="AlphaFoldDB" id="S2Z254"/>
<protein>
    <recommendedName>
        <fullName evidence="4">HNH nuclease domain-containing protein</fullName>
    </recommendedName>
</protein>
<evidence type="ECO:0000256" key="1">
    <source>
        <dbReference type="SAM" id="MobiDB-lite"/>
    </source>
</evidence>
<dbReference type="eggNOG" id="COG1403">
    <property type="taxonomic scope" value="Bacteria"/>
</dbReference>
<proteinExistence type="predicted"/>
<dbReference type="PATRIC" id="fig|1125779.3.peg.98"/>
<sequence length="385" mass="41795">MAIARHAPLGSNSVRGMNLLPTGLEFLRHIHALAADLPDPATTLAAELGYTSRTVGSWIATARNWATVDEETADRVAAYTIEQLAIISRAMNKSRDPEAVRTTLIDATSRGLTCDQLKIKADEAVQENQPKKPRTALTFSTRADGTGTKFAQLALPSLQMNKLQALVRKHWPTGKEAKHMTESLRNGIGFLNLLASTSVDGGDPWDITLTPAFPIALPGSKYVGDGKFITTSGDILTGVDIANATLSEYGYVTIYDGDGNIGCCYLLKQERFATKQLRAALAIDQIYCAHEQCTTLAAFSQGHHVWPHKAGGETTSDNIVLACKPHNLANDDDRYIDGTEKNGWTGRDEHGKAGSKRPHEEEFHYNTTPGVERSGRAIIEAELGL</sequence>
<gene>
    <name evidence="2" type="ORF">HMPREF1219_00101</name>
</gene>
<name>S2Z254_9CORY</name>
<comment type="caution">
    <text evidence="2">The sequence shown here is derived from an EMBL/GenBank/DDBJ whole genome shotgun (WGS) entry which is preliminary data.</text>
</comment>
<feature type="region of interest" description="Disordered" evidence="1">
    <location>
        <begin position="339"/>
        <end position="367"/>
    </location>
</feature>
<organism evidence="2 3">
    <name type="scientific">Corynebacterium pyruviciproducens ATCC BAA-1742</name>
    <dbReference type="NCBI Taxonomy" id="1125779"/>
    <lineage>
        <taxon>Bacteria</taxon>
        <taxon>Bacillati</taxon>
        <taxon>Actinomycetota</taxon>
        <taxon>Actinomycetes</taxon>
        <taxon>Mycobacteriales</taxon>
        <taxon>Corynebacteriaceae</taxon>
        <taxon>Corynebacterium</taxon>
    </lineage>
</organism>
<dbReference type="Proteomes" id="UP000014408">
    <property type="component" value="Unassembled WGS sequence"/>
</dbReference>
<evidence type="ECO:0000313" key="3">
    <source>
        <dbReference type="Proteomes" id="UP000014408"/>
    </source>
</evidence>
<reference evidence="2 3" key="1">
    <citation type="submission" date="2013-05" db="EMBL/GenBank/DDBJ databases">
        <title>The Genome Sequence of Corynebacterium pyruviciproducens 1773O (ATCC BAA-1742).</title>
        <authorList>
            <consortium name="The Broad Institute Genomics Platform"/>
            <person name="Earl A."/>
            <person name="Ward D."/>
            <person name="Feldgarden M."/>
            <person name="Gevers D."/>
            <person name="Tong J."/>
            <person name="Walker B."/>
            <person name="Young S."/>
            <person name="Zeng Q."/>
            <person name="Gargeya S."/>
            <person name="Fitzgerald M."/>
            <person name="Haas B."/>
            <person name="Abouelleil A."/>
            <person name="Allen A.W."/>
            <person name="Alvarado L."/>
            <person name="Arachchi H.M."/>
            <person name="Berlin A.M."/>
            <person name="Chapman S.B."/>
            <person name="Gainer-Dewar J."/>
            <person name="Goldberg J."/>
            <person name="Griggs A."/>
            <person name="Gujja S."/>
            <person name="Hansen M."/>
            <person name="Howarth C."/>
            <person name="Imamovic A."/>
            <person name="Ireland A."/>
            <person name="Larimer J."/>
            <person name="McCowan C."/>
            <person name="Murphy C."/>
            <person name="Pearson M."/>
            <person name="Poon T.W."/>
            <person name="Priest M."/>
            <person name="Roberts A."/>
            <person name="Saif S."/>
            <person name="Shea T."/>
            <person name="Sisk P."/>
            <person name="Sykes S."/>
            <person name="Wortman J."/>
            <person name="Nusbaum C."/>
            <person name="Birren B."/>
        </authorList>
    </citation>
    <scope>NUCLEOTIDE SEQUENCE [LARGE SCALE GENOMIC DNA]</scope>
    <source>
        <strain evidence="2 3">ATCC BAA-1742</strain>
    </source>
</reference>
<evidence type="ECO:0000313" key="2">
    <source>
        <dbReference type="EMBL" id="EPD70808.1"/>
    </source>
</evidence>
<dbReference type="Gene3D" id="1.10.30.50">
    <property type="match status" value="1"/>
</dbReference>